<protein>
    <submittedName>
        <fullName evidence="6">Major type 1 subunit fimbrin (Pilin)</fullName>
    </submittedName>
</protein>
<evidence type="ECO:0000313" key="6">
    <source>
        <dbReference type="EMBL" id="MBB4862539.1"/>
    </source>
</evidence>
<keyword evidence="3 5" id="KW-0732">Signal</keyword>
<dbReference type="RefSeq" id="WP_184587093.1">
    <property type="nucleotide sequence ID" value="NZ_JACHLI010000004.1"/>
</dbReference>
<evidence type="ECO:0000256" key="4">
    <source>
        <dbReference type="ARBA" id="ARBA00023263"/>
    </source>
</evidence>
<proteinExistence type="inferred from homology"/>
<dbReference type="Gene3D" id="2.60.40.1090">
    <property type="entry name" value="Fimbrial-type adhesion domain"/>
    <property type="match status" value="1"/>
</dbReference>
<evidence type="ECO:0000256" key="1">
    <source>
        <dbReference type="ARBA" id="ARBA00004561"/>
    </source>
</evidence>
<dbReference type="SUPFAM" id="SSF49401">
    <property type="entry name" value="Bacterial adhesins"/>
    <property type="match status" value="1"/>
</dbReference>
<organism evidence="6 7">
    <name type="scientific">Pseudomonas nitroreducens</name>
    <dbReference type="NCBI Taxonomy" id="46680"/>
    <lineage>
        <taxon>Bacteria</taxon>
        <taxon>Pseudomonadati</taxon>
        <taxon>Pseudomonadota</taxon>
        <taxon>Gammaproteobacteria</taxon>
        <taxon>Pseudomonadales</taxon>
        <taxon>Pseudomonadaceae</taxon>
        <taxon>Pseudomonas</taxon>
    </lineage>
</organism>
<dbReference type="GO" id="GO:0009289">
    <property type="term" value="C:pilus"/>
    <property type="evidence" value="ECO:0007669"/>
    <property type="project" value="UniProtKB-SubCell"/>
</dbReference>
<comment type="similarity">
    <text evidence="2">Belongs to the fimbrial protein family.</text>
</comment>
<accession>A0A7W7KHQ6</accession>
<evidence type="ECO:0000256" key="3">
    <source>
        <dbReference type="ARBA" id="ARBA00022729"/>
    </source>
</evidence>
<reference evidence="6 7" key="1">
    <citation type="submission" date="2020-08" db="EMBL/GenBank/DDBJ databases">
        <title>Functional genomics of gut bacteria from endangered species of beetles.</title>
        <authorList>
            <person name="Carlos-Shanley C."/>
        </authorList>
    </citation>
    <scope>NUCLEOTIDE SEQUENCE [LARGE SCALE GENOMIC DNA]</scope>
    <source>
        <strain evidence="6 7">S00179</strain>
    </source>
</reference>
<feature type="chain" id="PRO_5031317910" evidence="5">
    <location>
        <begin position="24"/>
        <end position="181"/>
    </location>
</feature>
<evidence type="ECO:0000256" key="2">
    <source>
        <dbReference type="ARBA" id="ARBA00006671"/>
    </source>
</evidence>
<dbReference type="GO" id="GO:0043709">
    <property type="term" value="P:cell adhesion involved in single-species biofilm formation"/>
    <property type="evidence" value="ECO:0007669"/>
    <property type="project" value="TreeGrafter"/>
</dbReference>
<name>A0A7W7KHQ6_PSENT</name>
<dbReference type="InterPro" id="IPR039458">
    <property type="entry name" value="FimA-like"/>
</dbReference>
<evidence type="ECO:0000313" key="7">
    <source>
        <dbReference type="Proteomes" id="UP000566995"/>
    </source>
</evidence>
<comment type="caution">
    <text evidence="6">The sequence shown here is derived from an EMBL/GenBank/DDBJ whole genome shotgun (WGS) entry which is preliminary data.</text>
</comment>
<dbReference type="InterPro" id="IPR008966">
    <property type="entry name" value="Adhesion_dom_sf"/>
</dbReference>
<keyword evidence="4" id="KW-0281">Fimbrium</keyword>
<feature type="signal peptide" evidence="5">
    <location>
        <begin position="1"/>
        <end position="23"/>
    </location>
</feature>
<dbReference type="PANTHER" id="PTHR33420">
    <property type="entry name" value="FIMBRIAL SUBUNIT ELFA-RELATED"/>
    <property type="match status" value="1"/>
</dbReference>
<dbReference type="PANTHER" id="PTHR33420:SF3">
    <property type="entry name" value="FIMBRIAL SUBUNIT ELFA"/>
    <property type="match status" value="1"/>
</dbReference>
<gene>
    <name evidence="6" type="ORF">HNP46_001383</name>
</gene>
<dbReference type="AlphaFoldDB" id="A0A7W7KHQ6"/>
<dbReference type="InterPro" id="IPR036937">
    <property type="entry name" value="Adhesion_dom_fimbrial_sf"/>
</dbReference>
<sequence>MKSRLHATLIGLATAGLCAQAFAAAPQTGVINITGKVTETSCVLDSSNPNINVKLPTVDKDLLAAAQSSTGRTGFAIKVSGCADGVKVSAAFVPDSHVDAYGNLRNSAASGATGVQVQLLDKNHATININTDDATSQLARAVTVNGSNPVTLQYFAQYYSQAGSAGAGNVAAMANYQLTYE</sequence>
<evidence type="ECO:0000256" key="5">
    <source>
        <dbReference type="SAM" id="SignalP"/>
    </source>
</evidence>
<dbReference type="InterPro" id="IPR050263">
    <property type="entry name" value="Bact_Fimbrial_Adh_Pro"/>
</dbReference>
<comment type="subcellular location">
    <subcellularLocation>
        <location evidence="1">Fimbrium</location>
    </subcellularLocation>
</comment>
<dbReference type="Pfam" id="PF16970">
    <property type="entry name" value="FimA"/>
    <property type="match status" value="1"/>
</dbReference>
<dbReference type="EMBL" id="JACHLI010000004">
    <property type="protein sequence ID" value="MBB4862539.1"/>
    <property type="molecule type" value="Genomic_DNA"/>
</dbReference>
<dbReference type="Proteomes" id="UP000566995">
    <property type="component" value="Unassembled WGS sequence"/>
</dbReference>